<reference evidence="2 3" key="1">
    <citation type="journal article" date="2020" name="ISME J.">
        <title>Uncovering the hidden diversity of litter-decomposition mechanisms in mushroom-forming fungi.</title>
        <authorList>
            <person name="Floudas D."/>
            <person name="Bentzer J."/>
            <person name="Ahren D."/>
            <person name="Johansson T."/>
            <person name="Persson P."/>
            <person name="Tunlid A."/>
        </authorList>
    </citation>
    <scope>NUCLEOTIDE SEQUENCE [LARGE SCALE GENOMIC DNA]</scope>
    <source>
        <strain evidence="2 3">CBS 406.79</strain>
    </source>
</reference>
<dbReference type="InterPro" id="IPR053185">
    <property type="entry name" value="SET_domain_protein"/>
</dbReference>
<evidence type="ECO:0000313" key="3">
    <source>
        <dbReference type="Proteomes" id="UP000518752"/>
    </source>
</evidence>
<gene>
    <name evidence="2" type="ORF">D9757_013544</name>
</gene>
<dbReference type="InterPro" id="IPR046341">
    <property type="entry name" value="SET_dom_sf"/>
</dbReference>
<evidence type="ECO:0000313" key="2">
    <source>
        <dbReference type="EMBL" id="KAF5350822.1"/>
    </source>
</evidence>
<dbReference type="SUPFAM" id="SSF82199">
    <property type="entry name" value="SET domain"/>
    <property type="match status" value="1"/>
</dbReference>
<dbReference type="CDD" id="cd20071">
    <property type="entry name" value="SET_SMYD"/>
    <property type="match status" value="1"/>
</dbReference>
<dbReference type="Gene3D" id="2.170.270.10">
    <property type="entry name" value="SET domain"/>
    <property type="match status" value="1"/>
</dbReference>
<dbReference type="PANTHER" id="PTHR47332:SF4">
    <property type="entry name" value="SET DOMAIN-CONTAINING PROTEIN 5"/>
    <property type="match status" value="1"/>
</dbReference>
<name>A0A8H5CZG1_9AGAR</name>
<dbReference type="AlphaFoldDB" id="A0A8H5CZG1"/>
<protein>
    <recommendedName>
        <fullName evidence="1">SET domain-containing protein</fullName>
    </recommendedName>
</protein>
<organism evidence="2 3">
    <name type="scientific">Collybiopsis confluens</name>
    <dbReference type="NCBI Taxonomy" id="2823264"/>
    <lineage>
        <taxon>Eukaryota</taxon>
        <taxon>Fungi</taxon>
        <taxon>Dikarya</taxon>
        <taxon>Basidiomycota</taxon>
        <taxon>Agaricomycotina</taxon>
        <taxon>Agaricomycetes</taxon>
        <taxon>Agaricomycetidae</taxon>
        <taxon>Agaricales</taxon>
        <taxon>Marasmiineae</taxon>
        <taxon>Omphalotaceae</taxon>
        <taxon>Collybiopsis</taxon>
    </lineage>
</organism>
<proteinExistence type="predicted"/>
<dbReference type="InterPro" id="IPR001214">
    <property type="entry name" value="SET_dom"/>
</dbReference>
<dbReference type="OrthoDB" id="265717at2759"/>
<comment type="caution">
    <text evidence="2">The sequence shown here is derived from an EMBL/GenBank/DDBJ whole genome shotgun (WGS) entry which is preliminary data.</text>
</comment>
<feature type="domain" description="SET" evidence="1">
    <location>
        <begin position="4"/>
        <end position="43"/>
    </location>
</feature>
<dbReference type="EMBL" id="JAACJN010000292">
    <property type="protein sequence ID" value="KAF5350822.1"/>
    <property type="molecule type" value="Genomic_DNA"/>
</dbReference>
<sequence>MARLNHACSSAFNVVYSWREKEGVLVVFALKNIGKGQELLTTYTDTKKSRDDRRAYLRHQYSFHCTCNVCSLADDESQQSDKRLMTMSELHGRFVTWGSGAIDGEEAIGFVKRIWEVGDEEGYWSERGRLAADAAWVAAAHQDAASLQAWAKVAEEWFGYEVGVDSVQVEEMRAVQARPESHTAWGNRLAMRVPTPYDLLLECWSGRDRGKLRYLDLVSGFRRLSCV</sequence>
<dbReference type="Proteomes" id="UP000518752">
    <property type="component" value="Unassembled WGS sequence"/>
</dbReference>
<accession>A0A8H5CZG1</accession>
<evidence type="ECO:0000259" key="1">
    <source>
        <dbReference type="Pfam" id="PF00856"/>
    </source>
</evidence>
<dbReference type="Pfam" id="PF00856">
    <property type="entry name" value="SET"/>
    <property type="match status" value="1"/>
</dbReference>
<dbReference type="PANTHER" id="PTHR47332">
    <property type="entry name" value="SET DOMAIN-CONTAINING PROTEIN 5"/>
    <property type="match status" value="1"/>
</dbReference>
<keyword evidence="3" id="KW-1185">Reference proteome</keyword>